<sequence length="253" mass="28678">MRSIFPLFSLFIFFVCPYCIGQTRGEVIYGKIVVRSGSADAISVINTTKNISVLSDKLGHFDIGSQVGDTLKFISLNHIEYAYVVNEFDLGRKQVLFPLEPLFSMNRLDEIVITKIDSDALGFTNQFTKRYTPAKRQIKKATTSPGGGMLVVPIDPIVNYLNGRTGALKKALSYEKEDTRTEKLLDLVSRDRLVSYYKIPVDYVDSFAYYAISKQEVKDILNASVVDTRYLEKLLTPVVFDFIELINREVKQN</sequence>
<reference evidence="1 2" key="1">
    <citation type="submission" date="2016-01" db="EMBL/GenBank/DDBJ databases">
        <title>Whole genome sequencing of Myroides marinus L41.</title>
        <authorList>
            <person name="Hong K.W."/>
        </authorList>
    </citation>
    <scope>NUCLEOTIDE SEQUENCE [LARGE SCALE GENOMIC DNA]</scope>
    <source>
        <strain evidence="1 2">L41</strain>
    </source>
</reference>
<evidence type="ECO:0008006" key="3">
    <source>
        <dbReference type="Google" id="ProtNLM"/>
    </source>
</evidence>
<accession>A0A161UAH4</accession>
<proteinExistence type="predicted"/>
<gene>
    <name evidence="1" type="ORF">AV926_05950</name>
</gene>
<keyword evidence="2" id="KW-1185">Reference proteome</keyword>
<dbReference type="OrthoDB" id="1427655at2"/>
<comment type="caution">
    <text evidence="1">The sequence shown here is derived from an EMBL/GenBank/DDBJ whole genome shotgun (WGS) entry which is preliminary data.</text>
</comment>
<protein>
    <recommendedName>
        <fullName evidence="3">CarboxypepD_reg-like domain-containing protein</fullName>
    </recommendedName>
</protein>
<evidence type="ECO:0000313" key="2">
    <source>
        <dbReference type="Proteomes" id="UP000076630"/>
    </source>
</evidence>
<evidence type="ECO:0000313" key="1">
    <source>
        <dbReference type="EMBL" id="KZE83086.1"/>
    </source>
</evidence>
<dbReference type="EMBL" id="LQNU01000041">
    <property type="protein sequence ID" value="KZE83086.1"/>
    <property type="molecule type" value="Genomic_DNA"/>
</dbReference>
<dbReference type="AlphaFoldDB" id="A0A161UAH4"/>
<name>A0A161UAH4_9FLAO</name>
<dbReference type="Proteomes" id="UP000076630">
    <property type="component" value="Unassembled WGS sequence"/>
</dbReference>
<organism evidence="1 2">
    <name type="scientific">Myroides marinus</name>
    <dbReference type="NCBI Taxonomy" id="703342"/>
    <lineage>
        <taxon>Bacteria</taxon>
        <taxon>Pseudomonadati</taxon>
        <taxon>Bacteroidota</taxon>
        <taxon>Flavobacteriia</taxon>
        <taxon>Flavobacteriales</taxon>
        <taxon>Flavobacteriaceae</taxon>
        <taxon>Myroides</taxon>
    </lineage>
</organism>
<dbReference type="RefSeq" id="WP_038984925.1">
    <property type="nucleotide sequence ID" value="NZ_JWJO01000009.1"/>
</dbReference>